<keyword evidence="4" id="KW-1185">Reference proteome</keyword>
<dbReference type="Proteomes" id="UP000663877">
    <property type="component" value="Unassembled WGS sequence"/>
</dbReference>
<feature type="region of interest" description="Disordered" evidence="1">
    <location>
        <begin position="136"/>
        <end position="188"/>
    </location>
</feature>
<dbReference type="Proteomes" id="UP000663832">
    <property type="component" value="Unassembled WGS sequence"/>
</dbReference>
<evidence type="ECO:0000256" key="1">
    <source>
        <dbReference type="SAM" id="MobiDB-lite"/>
    </source>
</evidence>
<gene>
    <name evidence="2" type="ORF">BJG266_LOCUS3776</name>
    <name evidence="3" type="ORF">QVE165_LOCUS35361</name>
</gene>
<reference evidence="2" key="1">
    <citation type="submission" date="2021-02" db="EMBL/GenBank/DDBJ databases">
        <authorList>
            <person name="Nowell W R."/>
        </authorList>
    </citation>
    <scope>NUCLEOTIDE SEQUENCE</scope>
</reference>
<proteinExistence type="predicted"/>
<dbReference type="OrthoDB" id="10036899at2759"/>
<dbReference type="EMBL" id="CAJNOI010000009">
    <property type="protein sequence ID" value="CAF0774772.1"/>
    <property type="molecule type" value="Genomic_DNA"/>
</dbReference>
<evidence type="ECO:0000313" key="2">
    <source>
        <dbReference type="EMBL" id="CAF0774772.1"/>
    </source>
</evidence>
<sequence length="188" mass="21331">MTKTAQARLLDNLLKTRYPLTYYLIRQQEFNKVFSTTETNILPITFESEMKTFVKQKASLSYHLSDTKVPQVSKFNKIQNEFNSDPDYYTTYEQSSDTDDNDDTKEYDARPLLKIAEQEGITIPKTLDDYVAPSRAGALGLNNGKNGKKSAYNTLSSHEDDVDLGIDDDDDQMADMADDDDGSYDESD</sequence>
<evidence type="ECO:0000313" key="3">
    <source>
        <dbReference type="EMBL" id="CAF1375691.1"/>
    </source>
</evidence>
<protein>
    <submittedName>
        <fullName evidence="2">Uncharacterized protein</fullName>
    </submittedName>
</protein>
<feature type="compositionally biased region" description="Acidic residues" evidence="1">
    <location>
        <begin position="160"/>
        <end position="188"/>
    </location>
</feature>
<comment type="caution">
    <text evidence="2">The sequence shown here is derived from an EMBL/GenBank/DDBJ whole genome shotgun (WGS) entry which is preliminary data.</text>
</comment>
<organism evidence="2 5">
    <name type="scientific">Adineta steineri</name>
    <dbReference type="NCBI Taxonomy" id="433720"/>
    <lineage>
        <taxon>Eukaryota</taxon>
        <taxon>Metazoa</taxon>
        <taxon>Spiralia</taxon>
        <taxon>Gnathifera</taxon>
        <taxon>Rotifera</taxon>
        <taxon>Eurotatoria</taxon>
        <taxon>Bdelloidea</taxon>
        <taxon>Adinetida</taxon>
        <taxon>Adinetidae</taxon>
        <taxon>Adineta</taxon>
    </lineage>
</organism>
<accession>A0A813QY39</accession>
<name>A0A813QY39_9BILA</name>
<dbReference type="AlphaFoldDB" id="A0A813QY39"/>
<evidence type="ECO:0000313" key="5">
    <source>
        <dbReference type="Proteomes" id="UP000663877"/>
    </source>
</evidence>
<feature type="region of interest" description="Disordered" evidence="1">
    <location>
        <begin position="86"/>
        <end position="105"/>
    </location>
</feature>
<feature type="compositionally biased region" description="Low complexity" evidence="1">
    <location>
        <begin position="136"/>
        <end position="145"/>
    </location>
</feature>
<dbReference type="EMBL" id="CAJNOM010000343">
    <property type="protein sequence ID" value="CAF1375691.1"/>
    <property type="molecule type" value="Genomic_DNA"/>
</dbReference>
<evidence type="ECO:0000313" key="4">
    <source>
        <dbReference type="Proteomes" id="UP000663832"/>
    </source>
</evidence>